<dbReference type="SUPFAM" id="SSF101931">
    <property type="entry name" value="Pym (Within the bgcn gene intron protein, WIBG), N-terminal domain"/>
    <property type="match status" value="1"/>
</dbReference>
<dbReference type="PANTHER" id="PTHR22959:SF0">
    <property type="entry name" value="PARTNER OF Y14 AND MAGO"/>
    <property type="match status" value="1"/>
</dbReference>
<feature type="domain" description="WIBG Mago-binding" evidence="4">
    <location>
        <begin position="23"/>
        <end position="49"/>
    </location>
</feature>
<proteinExistence type="inferred from homology"/>
<evidence type="ECO:0000313" key="5">
    <source>
        <dbReference type="EMBL" id="KAF7494160.1"/>
    </source>
</evidence>
<dbReference type="Proteomes" id="UP000070412">
    <property type="component" value="Unassembled WGS sequence"/>
</dbReference>
<dbReference type="AlphaFoldDB" id="A0A132A881"/>
<dbReference type="GO" id="GO:0003723">
    <property type="term" value="F:RNA binding"/>
    <property type="evidence" value="ECO:0007669"/>
    <property type="project" value="TreeGrafter"/>
</dbReference>
<evidence type="ECO:0000313" key="7">
    <source>
        <dbReference type="EnsemblMetazoa" id="KAF7494160.1"/>
    </source>
</evidence>
<dbReference type="GO" id="GO:1903259">
    <property type="term" value="P:exon-exon junction complex disassembly"/>
    <property type="evidence" value="ECO:0007669"/>
    <property type="project" value="InterPro"/>
</dbReference>
<dbReference type="VEuPathDB" id="VectorBase:SSCA009924"/>
<evidence type="ECO:0000313" key="8">
    <source>
        <dbReference type="Proteomes" id="UP000070412"/>
    </source>
</evidence>
<evidence type="ECO:0000259" key="4">
    <source>
        <dbReference type="SMART" id="SM01273"/>
    </source>
</evidence>
<dbReference type="EMBL" id="WVUK01000054">
    <property type="protein sequence ID" value="KAF7494160.1"/>
    <property type="molecule type" value="Genomic_DNA"/>
</dbReference>
<dbReference type="InterPro" id="IPR015362">
    <property type="entry name" value="WIBG_mago-bd"/>
</dbReference>
<dbReference type="GO" id="GO:0035145">
    <property type="term" value="C:exon-exon junction complex"/>
    <property type="evidence" value="ECO:0007669"/>
    <property type="project" value="TreeGrafter"/>
</dbReference>
<feature type="compositionally biased region" description="Polar residues" evidence="3">
    <location>
        <begin position="133"/>
        <end position="174"/>
    </location>
</feature>
<evidence type="ECO:0000256" key="3">
    <source>
        <dbReference type="SAM" id="MobiDB-lite"/>
    </source>
</evidence>
<dbReference type="Pfam" id="PF09282">
    <property type="entry name" value="Mago-bind"/>
    <property type="match status" value="1"/>
</dbReference>
<dbReference type="PANTHER" id="PTHR22959">
    <property type="entry name" value="PYM PROTEIN"/>
    <property type="match status" value="1"/>
</dbReference>
<gene>
    <name evidence="5" type="primary">SSS_497g</name>
    <name evidence="6" type="ORF">QR98_0056400</name>
    <name evidence="5" type="ORF">SSS_497</name>
</gene>
<dbReference type="Proteomes" id="UP000616769">
    <property type="component" value="Unassembled WGS sequence"/>
</dbReference>
<dbReference type="EnsemblMetazoa" id="SSS_497s_mrna">
    <property type="protein sequence ID" value="KAF7494160.1"/>
    <property type="gene ID" value="SSS_497"/>
</dbReference>
<evidence type="ECO:0000256" key="2">
    <source>
        <dbReference type="ARBA" id="ARBA00018898"/>
    </source>
</evidence>
<dbReference type="EMBL" id="JXLN01011344">
    <property type="protein sequence ID" value="KPM07154.1"/>
    <property type="molecule type" value="Genomic_DNA"/>
</dbReference>
<comment type="similarity">
    <text evidence="1">Belongs to the pym family.</text>
</comment>
<evidence type="ECO:0000256" key="1">
    <source>
        <dbReference type="ARBA" id="ARBA00009394"/>
    </source>
</evidence>
<accession>A0A132A881</accession>
<dbReference type="GO" id="GO:0005737">
    <property type="term" value="C:cytoplasm"/>
    <property type="evidence" value="ECO:0007669"/>
    <property type="project" value="TreeGrafter"/>
</dbReference>
<dbReference type="OMA" id="MPRIEME"/>
<evidence type="ECO:0000313" key="9">
    <source>
        <dbReference type="Proteomes" id="UP000616769"/>
    </source>
</evidence>
<reference evidence="8" key="2">
    <citation type="journal article" date="2020" name="PLoS Negl. Trop. Dis.">
        <title>High-quality nuclear genome for Sarcoptes scabiei-A critical resource for a neglected parasite.</title>
        <authorList>
            <person name="Korhonen P.K."/>
            <person name="Gasser R.B."/>
            <person name="Ma G."/>
            <person name="Wang T."/>
            <person name="Stroehlein A.J."/>
            <person name="Young N.D."/>
            <person name="Ang C.S."/>
            <person name="Fernando D.D."/>
            <person name="Lu H.C."/>
            <person name="Taylor S."/>
            <person name="Reynolds S.L."/>
            <person name="Mofiz E."/>
            <person name="Najaraj S.H."/>
            <person name="Gowda H."/>
            <person name="Madugundu A."/>
            <person name="Renuse S."/>
            <person name="Holt D."/>
            <person name="Pandey A."/>
            <person name="Papenfuss A.T."/>
            <person name="Fischer K."/>
        </authorList>
    </citation>
    <scope>NUCLEOTIDE SEQUENCE [LARGE SCALE GENOMIC DNA]</scope>
</reference>
<protein>
    <recommendedName>
        <fullName evidence="2">Partner of Y14 and mago</fullName>
    </recommendedName>
</protein>
<reference evidence="6 9" key="1">
    <citation type="journal article" date="2015" name="Parasit. Vectors">
        <title>Draft genome of the scabies mite.</title>
        <authorList>
            <person name="Rider S.D.Jr."/>
            <person name="Morgan M.S."/>
            <person name="Arlian L.G."/>
        </authorList>
    </citation>
    <scope>NUCLEOTIDE SEQUENCE [LARGE SCALE GENOMIC DNA]</scope>
    <source>
        <strain evidence="6">Arlian Lab</strain>
    </source>
</reference>
<dbReference type="InterPro" id="IPR036348">
    <property type="entry name" value="WIBG_N_sf"/>
</dbReference>
<organism evidence="6 9">
    <name type="scientific">Sarcoptes scabiei</name>
    <name type="common">Itch mite</name>
    <name type="synonym">Acarus scabiei</name>
    <dbReference type="NCBI Taxonomy" id="52283"/>
    <lineage>
        <taxon>Eukaryota</taxon>
        <taxon>Metazoa</taxon>
        <taxon>Ecdysozoa</taxon>
        <taxon>Arthropoda</taxon>
        <taxon>Chelicerata</taxon>
        <taxon>Arachnida</taxon>
        <taxon>Acari</taxon>
        <taxon>Acariformes</taxon>
        <taxon>Sarcoptiformes</taxon>
        <taxon>Astigmata</taxon>
        <taxon>Psoroptidia</taxon>
        <taxon>Sarcoptoidea</taxon>
        <taxon>Sarcoptidae</taxon>
        <taxon>Sarcoptinae</taxon>
        <taxon>Sarcoptes</taxon>
    </lineage>
</organism>
<dbReference type="OrthoDB" id="21625at2759"/>
<feature type="region of interest" description="Disordered" evidence="3">
    <location>
        <begin position="133"/>
        <end position="176"/>
    </location>
</feature>
<reference evidence="7" key="4">
    <citation type="submission" date="2022-06" db="UniProtKB">
        <authorList>
            <consortium name="EnsemblMetazoa"/>
        </authorList>
    </citation>
    <scope>IDENTIFICATION</scope>
</reference>
<reference evidence="5" key="3">
    <citation type="submission" date="2020-01" db="EMBL/GenBank/DDBJ databases">
        <authorList>
            <person name="Korhonen P.K.K."/>
            <person name="Guangxu M.G."/>
            <person name="Wang T.W."/>
            <person name="Stroehlein A.J.S."/>
            <person name="Young N.D."/>
            <person name="Ang C.-S.A."/>
            <person name="Fernando D.W.F."/>
            <person name="Lu H.L."/>
            <person name="Taylor S.T."/>
            <person name="Ehtesham M.E.M."/>
            <person name="Najaraj S.H.N."/>
            <person name="Harsha G.H.G."/>
            <person name="Madugundu A.M."/>
            <person name="Renuse S.R."/>
            <person name="Holt D.H."/>
            <person name="Pandey A.P."/>
            <person name="Papenfuss A.P."/>
            <person name="Gasser R.B.G."/>
            <person name="Fischer K.F."/>
        </authorList>
    </citation>
    <scope>NUCLEOTIDE SEQUENCE</scope>
    <source>
        <strain evidence="5">SSS_KF_BRIS2020</strain>
    </source>
</reference>
<sequence>MDFECSNLKPITMSTTYITDDSGTKYIASSQRPDGSWRKARRVKDGYVPQEEVPIYMTKGKREQQQQQETIKSDRKTQNLNGIVEMRTVTLEPDVLTPNLKNTSKKSDNRIKSKQTLAQQFDQLKFELLEGTSSNYDLKNPDRTQTATTNSVKTKGEPQTSTSKSTNEFGQPITTDPVKRLRNLRKKLKEIEALKLKDPKQLEKEQLEKIEREREVMEQIDELTKLIETL</sequence>
<evidence type="ECO:0000313" key="6">
    <source>
        <dbReference type="EMBL" id="KPM07154.1"/>
    </source>
</evidence>
<dbReference type="InterPro" id="IPR039333">
    <property type="entry name" value="PYM1"/>
</dbReference>
<keyword evidence="8" id="KW-1185">Reference proteome</keyword>
<name>A0A132A881_SARSC</name>
<dbReference type="SMART" id="SM01273">
    <property type="entry name" value="Mago-bind"/>
    <property type="match status" value="1"/>
</dbReference>